<dbReference type="GO" id="GO:0044718">
    <property type="term" value="P:siderophore transmembrane transport"/>
    <property type="evidence" value="ECO:0007669"/>
    <property type="project" value="TreeGrafter"/>
</dbReference>
<dbReference type="Pfam" id="PF00593">
    <property type="entry name" value="TonB_dep_Rec_b-barrel"/>
    <property type="match status" value="1"/>
</dbReference>
<dbReference type="Proteomes" id="UP000003327">
    <property type="component" value="Unassembled WGS sequence"/>
</dbReference>
<evidence type="ECO:0000259" key="12">
    <source>
        <dbReference type="Pfam" id="PF07715"/>
    </source>
</evidence>
<sequence length="835" mass="95524">MNGQQLSTLILFCAMNTLAGTAKTPSNIFPELSFVKKETCNNNVEDNQQQRFTLSGYVKDSNGEPLINATVYDLITRQGTMTNAYGHFSLTLVEGQHELRCSYVGYKTLVEKVVLTNNRNHDFVLQGDTQLDEVTITTDLNSPLLKTQTGKLSLSQSDIKTEFSLMSSPDVIKTLQRTSGVAEGMELSSGLYVHGGNSDENLFLIDGTPLYHTNHSLGLFSSFNADVVKNVDFYKSGFPARYGGRLSSVIDVRTADGDFYRSHGSYRIGLLDGSLHFEGPIRKGKTSYNIGLRRSWLDLLTRPFFAIYNRNNHDEDKMDVSYFFHDLNLKLTNVFSSRSRLSLSIYSGEDRLRSKDESRYIYNNNTSTDYDVYKNRFHWGNFNAAIDWNYQFSPMLFANLTAVYTHNRSTVNTSDKSVITRKGQDDEVTLLSHGYRSTIDDIGYRAAFDFRPSPHHHILFGQDYTHHMFRPQTYTHFDSYASDGTNANDTISGHSNNRNVAHQVTLYAEDEVTMNDKWSVNGGVNADIFHINGKTFTTLSPRLAMKYQPFEKLSIKVSYTMMSQFVHKIANSFLDLPTDYWVPTTARLHPMRSWQVAAGAYMQPNKHWTLSLEGYYKHSTHILQYASWAGLEPPATNWDYMVMDGEGRSYGVELDADYHRSNLTLHGSYTLSWAEKKFDDFFNTWFYDKFDNRHRLSFSARWQLCRKISAFAAWSFHTGNRMTIPTQYIGLPVVPGQEGGQRQHFDGSDDSNLSFAYERPNNVVLPAYHRLDLGVDLHHTTKKGHERIWNISLYNAYCHLNSLWVRVKITGDHHVRVKNNAFIPVIPSFSYTIKF</sequence>
<evidence type="ECO:0000313" key="13">
    <source>
        <dbReference type="EMBL" id="EEX17555.1"/>
    </source>
</evidence>
<dbReference type="GO" id="GO:0015344">
    <property type="term" value="F:siderophore uptake transmembrane transporter activity"/>
    <property type="evidence" value="ECO:0007669"/>
    <property type="project" value="TreeGrafter"/>
</dbReference>
<dbReference type="STRING" id="649761.HMPREF0973_02605"/>
<comment type="similarity">
    <text evidence="10">Belongs to the TonB-dependent receptor family.</text>
</comment>
<dbReference type="InterPro" id="IPR036942">
    <property type="entry name" value="Beta-barrel_TonB_sf"/>
</dbReference>
<keyword evidence="6 10" id="KW-0798">TonB box</keyword>
<dbReference type="InterPro" id="IPR012910">
    <property type="entry name" value="Plug_dom"/>
</dbReference>
<dbReference type="OrthoDB" id="9803050at2"/>
<proteinExistence type="inferred from homology"/>
<keyword evidence="5" id="KW-0732">Signal</keyword>
<evidence type="ECO:0000256" key="3">
    <source>
        <dbReference type="ARBA" id="ARBA00022452"/>
    </source>
</evidence>
<organism evidence="13 14">
    <name type="scientific">Prevotella veroralis F0319</name>
    <dbReference type="NCBI Taxonomy" id="649761"/>
    <lineage>
        <taxon>Bacteria</taxon>
        <taxon>Pseudomonadati</taxon>
        <taxon>Bacteroidota</taxon>
        <taxon>Bacteroidia</taxon>
        <taxon>Bacteroidales</taxon>
        <taxon>Prevotellaceae</taxon>
        <taxon>Prevotella</taxon>
    </lineage>
</organism>
<dbReference type="EMBL" id="ACVA01000064">
    <property type="protein sequence ID" value="EEX17555.1"/>
    <property type="molecule type" value="Genomic_DNA"/>
</dbReference>
<gene>
    <name evidence="13" type="ORF">HMPREF0973_02605</name>
</gene>
<keyword evidence="2" id="KW-0813">Transport</keyword>
<dbReference type="PANTHER" id="PTHR30069:SF29">
    <property type="entry name" value="HEMOGLOBIN AND HEMOGLOBIN-HAPTOGLOBIN-BINDING PROTEIN 1-RELATED"/>
    <property type="match status" value="1"/>
</dbReference>
<feature type="domain" description="TonB-dependent receptor plug" evidence="12">
    <location>
        <begin position="169"/>
        <end position="245"/>
    </location>
</feature>
<dbReference type="PANTHER" id="PTHR30069">
    <property type="entry name" value="TONB-DEPENDENT OUTER MEMBRANE RECEPTOR"/>
    <property type="match status" value="1"/>
</dbReference>
<evidence type="ECO:0000256" key="10">
    <source>
        <dbReference type="RuleBase" id="RU003357"/>
    </source>
</evidence>
<keyword evidence="8 13" id="KW-0675">Receptor</keyword>
<evidence type="ECO:0000259" key="11">
    <source>
        <dbReference type="Pfam" id="PF00593"/>
    </source>
</evidence>
<dbReference type="SUPFAM" id="SSF56935">
    <property type="entry name" value="Porins"/>
    <property type="match status" value="1"/>
</dbReference>
<dbReference type="InterPro" id="IPR039426">
    <property type="entry name" value="TonB-dep_rcpt-like"/>
</dbReference>
<dbReference type="Gene3D" id="2.40.170.20">
    <property type="entry name" value="TonB-dependent receptor, beta-barrel domain"/>
    <property type="match status" value="1"/>
</dbReference>
<evidence type="ECO:0000256" key="9">
    <source>
        <dbReference type="ARBA" id="ARBA00023237"/>
    </source>
</evidence>
<evidence type="ECO:0000256" key="4">
    <source>
        <dbReference type="ARBA" id="ARBA00022692"/>
    </source>
</evidence>
<dbReference type="InterPro" id="IPR000531">
    <property type="entry name" value="Beta-barrel_TonB"/>
</dbReference>
<keyword evidence="4" id="KW-0812">Transmembrane</keyword>
<dbReference type="Pfam" id="PF07715">
    <property type="entry name" value="Plug"/>
    <property type="match status" value="1"/>
</dbReference>
<evidence type="ECO:0000256" key="8">
    <source>
        <dbReference type="ARBA" id="ARBA00023170"/>
    </source>
</evidence>
<accession>C9MSI6</accession>
<keyword evidence="9" id="KW-0998">Cell outer membrane</keyword>
<name>C9MSI6_9BACT</name>
<dbReference type="Pfam" id="PF13715">
    <property type="entry name" value="CarbopepD_reg_2"/>
    <property type="match status" value="1"/>
</dbReference>
<protein>
    <submittedName>
        <fullName evidence="13">TonB-dependent receptor</fullName>
    </submittedName>
</protein>
<dbReference type="InterPro" id="IPR037066">
    <property type="entry name" value="Plug_dom_sf"/>
</dbReference>
<keyword evidence="7 10" id="KW-0472">Membrane</keyword>
<dbReference type="AlphaFoldDB" id="C9MSI6"/>
<evidence type="ECO:0000256" key="5">
    <source>
        <dbReference type="ARBA" id="ARBA00022729"/>
    </source>
</evidence>
<dbReference type="HOGENOM" id="CLU_016599_0_0_10"/>
<evidence type="ECO:0000256" key="1">
    <source>
        <dbReference type="ARBA" id="ARBA00004571"/>
    </source>
</evidence>
<dbReference type="Gene3D" id="2.170.130.10">
    <property type="entry name" value="TonB-dependent receptor, plug domain"/>
    <property type="match status" value="1"/>
</dbReference>
<reference evidence="13 14" key="1">
    <citation type="submission" date="2009-09" db="EMBL/GenBank/DDBJ databases">
        <authorList>
            <person name="Weinstock G."/>
            <person name="Sodergren E."/>
            <person name="Clifton S."/>
            <person name="Fulton L."/>
            <person name="Fulton B."/>
            <person name="Courtney L."/>
            <person name="Fronick C."/>
            <person name="Harrison M."/>
            <person name="Strong C."/>
            <person name="Farmer C."/>
            <person name="Delahaunty K."/>
            <person name="Markovic C."/>
            <person name="Hall O."/>
            <person name="Minx P."/>
            <person name="Tomlinson C."/>
            <person name="Mitreva M."/>
            <person name="Nelson J."/>
            <person name="Hou S."/>
            <person name="Wollam A."/>
            <person name="Pepin K.H."/>
            <person name="Johnson M."/>
            <person name="Bhonagiri V."/>
            <person name="Nash W.E."/>
            <person name="Warren W."/>
            <person name="Chinwalla A."/>
            <person name="Mardis E.R."/>
            <person name="Wilson R.K."/>
        </authorList>
    </citation>
    <scope>NUCLEOTIDE SEQUENCE [LARGE SCALE GENOMIC DNA]</scope>
    <source>
        <strain evidence="13 14">F0319</strain>
    </source>
</reference>
<keyword evidence="3" id="KW-1134">Transmembrane beta strand</keyword>
<comment type="caution">
    <text evidence="13">The sequence shown here is derived from an EMBL/GenBank/DDBJ whole genome shotgun (WGS) entry which is preliminary data.</text>
</comment>
<dbReference type="SUPFAM" id="SSF49464">
    <property type="entry name" value="Carboxypeptidase regulatory domain-like"/>
    <property type="match status" value="1"/>
</dbReference>
<comment type="subcellular location">
    <subcellularLocation>
        <location evidence="1">Cell outer membrane</location>
        <topology evidence="1">Multi-pass membrane protein</topology>
    </subcellularLocation>
</comment>
<feature type="domain" description="TonB-dependent receptor-like beta-barrel" evidence="11">
    <location>
        <begin position="356"/>
        <end position="776"/>
    </location>
</feature>
<evidence type="ECO:0000313" key="14">
    <source>
        <dbReference type="Proteomes" id="UP000003327"/>
    </source>
</evidence>
<dbReference type="GO" id="GO:0009279">
    <property type="term" value="C:cell outer membrane"/>
    <property type="evidence" value="ECO:0007669"/>
    <property type="project" value="UniProtKB-SubCell"/>
</dbReference>
<evidence type="ECO:0000256" key="7">
    <source>
        <dbReference type="ARBA" id="ARBA00023136"/>
    </source>
</evidence>
<dbReference type="eggNOG" id="COG4771">
    <property type="taxonomic scope" value="Bacteria"/>
</dbReference>
<evidence type="ECO:0000256" key="6">
    <source>
        <dbReference type="ARBA" id="ARBA00023077"/>
    </source>
</evidence>
<dbReference type="RefSeq" id="WP_004384289.1">
    <property type="nucleotide sequence ID" value="NZ_GG698716.1"/>
</dbReference>
<dbReference type="Gene3D" id="2.60.40.1120">
    <property type="entry name" value="Carboxypeptidase-like, regulatory domain"/>
    <property type="match status" value="1"/>
</dbReference>
<keyword evidence="14" id="KW-1185">Reference proteome</keyword>
<evidence type="ECO:0000256" key="2">
    <source>
        <dbReference type="ARBA" id="ARBA00022448"/>
    </source>
</evidence>
<dbReference type="InterPro" id="IPR008969">
    <property type="entry name" value="CarboxyPept-like_regulatory"/>
</dbReference>